<evidence type="ECO:0000256" key="8">
    <source>
        <dbReference type="ARBA" id="ARBA00022833"/>
    </source>
</evidence>
<keyword evidence="8 15" id="KW-0862">Zinc</keyword>
<dbReference type="InterPro" id="IPR010979">
    <property type="entry name" value="Ribosomal_uS13-like_H2TH"/>
</dbReference>
<accession>F2NP16</accession>
<dbReference type="InterPro" id="IPR012319">
    <property type="entry name" value="FPG_cat"/>
</dbReference>
<keyword evidence="10 15" id="KW-0234">DNA repair</keyword>
<dbReference type="PROSITE" id="PS01242">
    <property type="entry name" value="ZF_FPG_1"/>
    <property type="match status" value="1"/>
</dbReference>
<dbReference type="InterPro" id="IPR035937">
    <property type="entry name" value="FPG_N"/>
</dbReference>
<reference evidence="18 19" key="1">
    <citation type="journal article" date="2012" name="Stand. Genomic Sci.">
        <title>Complete genome sequence of the aerobic, heterotroph Marinithermus hydrothermalis type strain (T1(T)) from a deep-sea hydrothermal vent chimney.</title>
        <authorList>
            <person name="Copeland A."/>
            <person name="Gu W."/>
            <person name="Yasawong M."/>
            <person name="Lapidus A."/>
            <person name="Lucas S."/>
            <person name="Deshpande S."/>
            <person name="Pagani I."/>
            <person name="Tapia R."/>
            <person name="Cheng J.F."/>
            <person name="Goodwin L.A."/>
            <person name="Pitluck S."/>
            <person name="Liolios K."/>
            <person name="Ivanova N."/>
            <person name="Mavromatis K."/>
            <person name="Mikhailova N."/>
            <person name="Pati A."/>
            <person name="Chen A."/>
            <person name="Palaniappan K."/>
            <person name="Land M."/>
            <person name="Pan C."/>
            <person name="Brambilla E.M."/>
            <person name="Rohde M."/>
            <person name="Tindall B.J."/>
            <person name="Sikorski J."/>
            <person name="Goker M."/>
            <person name="Detter J.C."/>
            <person name="Bristow J."/>
            <person name="Eisen J.A."/>
            <person name="Markowitz V."/>
            <person name="Hugenholtz P."/>
            <person name="Kyrpides N.C."/>
            <person name="Klenk H.P."/>
            <person name="Woyke T."/>
        </authorList>
    </citation>
    <scope>NUCLEOTIDE SEQUENCE [LARGE SCALE GENOMIC DNA]</scope>
    <source>
        <strain evidence="19">DSM 14884 / JCM 11576 / T1</strain>
    </source>
</reference>
<dbReference type="Pfam" id="PF01149">
    <property type="entry name" value="Fapy_DNA_glyco"/>
    <property type="match status" value="1"/>
</dbReference>
<dbReference type="Pfam" id="PF06827">
    <property type="entry name" value="zf-FPG_IleRS"/>
    <property type="match status" value="1"/>
</dbReference>
<dbReference type="EC" id="4.2.99.18" evidence="15"/>
<dbReference type="OrthoDB" id="9800855at2"/>
<feature type="domain" description="Formamidopyrimidine-DNA glycosylase catalytic" evidence="17">
    <location>
        <begin position="2"/>
        <end position="103"/>
    </location>
</feature>
<dbReference type="PANTHER" id="PTHR22993:SF9">
    <property type="entry name" value="FORMAMIDOPYRIMIDINE-DNA GLYCOSYLASE"/>
    <property type="match status" value="1"/>
</dbReference>
<keyword evidence="5 15" id="KW-0227">DNA damage</keyword>
<dbReference type="SUPFAM" id="SSF46946">
    <property type="entry name" value="S13-like H2TH domain"/>
    <property type="match status" value="1"/>
</dbReference>
<evidence type="ECO:0000256" key="12">
    <source>
        <dbReference type="ARBA" id="ARBA00023268"/>
    </source>
</evidence>
<evidence type="ECO:0000256" key="2">
    <source>
        <dbReference type="ARBA" id="ARBA00009409"/>
    </source>
</evidence>
<evidence type="ECO:0000259" key="17">
    <source>
        <dbReference type="PROSITE" id="PS51068"/>
    </source>
</evidence>
<dbReference type="GO" id="GO:0008270">
    <property type="term" value="F:zinc ion binding"/>
    <property type="evidence" value="ECO:0007669"/>
    <property type="project" value="UniProtKB-UniRule"/>
</dbReference>
<dbReference type="STRING" id="869210.Marky_0858"/>
<keyword evidence="11 15" id="KW-0456">Lyase</keyword>
<evidence type="ECO:0000256" key="7">
    <source>
        <dbReference type="ARBA" id="ARBA00022801"/>
    </source>
</evidence>
<keyword evidence="12 15" id="KW-0511">Multifunctional enzyme</keyword>
<dbReference type="Gene3D" id="3.20.190.10">
    <property type="entry name" value="MutM-like, N-terminal"/>
    <property type="match status" value="1"/>
</dbReference>
<evidence type="ECO:0000256" key="3">
    <source>
        <dbReference type="ARBA" id="ARBA00011245"/>
    </source>
</evidence>
<dbReference type="GO" id="GO:0034039">
    <property type="term" value="F:8-oxo-7,8-dihydroguanine DNA N-glycosylase activity"/>
    <property type="evidence" value="ECO:0007669"/>
    <property type="project" value="TreeGrafter"/>
</dbReference>
<keyword evidence="13 15" id="KW-0326">Glycosidase</keyword>
<gene>
    <name evidence="15" type="primary">mutM</name>
    <name evidence="15" type="synonym">fpg</name>
    <name evidence="18" type="ordered locus">Marky_0858</name>
</gene>
<comment type="catalytic activity">
    <reaction evidence="1 15">
        <text>Hydrolysis of DNA containing ring-opened 7-methylguanine residues, releasing 2,6-diamino-4-hydroxy-5-(N-methyl)formamidopyrimidine.</text>
        <dbReference type="EC" id="3.2.2.23"/>
    </reaction>
</comment>
<feature type="binding site" evidence="15">
    <location>
        <position position="82"/>
    </location>
    <ligand>
        <name>DNA</name>
        <dbReference type="ChEBI" id="CHEBI:16991"/>
    </ligand>
</feature>
<dbReference type="NCBIfam" id="NF011386">
    <property type="entry name" value="PRK14811.1"/>
    <property type="match status" value="1"/>
</dbReference>
<dbReference type="RefSeq" id="WP_013703654.1">
    <property type="nucleotide sequence ID" value="NC_015387.1"/>
</dbReference>
<feature type="active site" description="Proton donor; for delta-elimination activity" evidence="15">
    <location>
        <position position="254"/>
    </location>
</feature>
<sequence>MPELPEVETTRQALRPYLEGRAIRAIHHTDPARYRRTEDAVGRRVEVLRRRGKFLIAALEGGLELVVHLGMTGGFRFAEGPHVRVRLEVPDRPLYFNDPRRFGRWWVVPAGAYREIPLLDRLGPEPLSDAFTLEGFREGLARTARGVKAVLLAQEVVAGLGNIYADEALWRAGVHPARPANTLEVGAIARLYTAIREVLAEAVAAGGSTLQDGTYRRPDGALGRFQVQHKVYGRPGAPCVRCGTPILKAVVAGRGTHFCPRCQA</sequence>
<organism evidence="18 19">
    <name type="scientific">Marinithermus hydrothermalis (strain DSM 14884 / JCM 11576 / T1)</name>
    <dbReference type="NCBI Taxonomy" id="869210"/>
    <lineage>
        <taxon>Bacteria</taxon>
        <taxon>Thermotogati</taxon>
        <taxon>Deinococcota</taxon>
        <taxon>Deinococci</taxon>
        <taxon>Thermales</taxon>
        <taxon>Thermaceae</taxon>
        <taxon>Marinithermus</taxon>
    </lineage>
</organism>
<keyword evidence="7 15" id="KW-0378">Hydrolase</keyword>
<feature type="binding site" evidence="15">
    <location>
        <position position="100"/>
    </location>
    <ligand>
        <name>DNA</name>
        <dbReference type="ChEBI" id="CHEBI:16991"/>
    </ligand>
</feature>
<comment type="caution">
    <text evidence="15">Lacks conserved residue(s) required for the propagation of feature annotation.</text>
</comment>
<feature type="active site" description="Schiff-base intermediate with DNA" evidence="15">
    <location>
        <position position="2"/>
    </location>
</feature>
<keyword evidence="4 15" id="KW-0479">Metal-binding</keyword>
<dbReference type="SMART" id="SM00898">
    <property type="entry name" value="Fapy_DNA_glyco"/>
    <property type="match status" value="1"/>
</dbReference>
<dbReference type="CDD" id="cd08966">
    <property type="entry name" value="EcFpg-like_N"/>
    <property type="match status" value="1"/>
</dbReference>
<evidence type="ECO:0000256" key="4">
    <source>
        <dbReference type="ARBA" id="ARBA00022723"/>
    </source>
</evidence>
<comment type="catalytic activity">
    <reaction evidence="14 15">
        <text>2'-deoxyribonucleotide-(2'-deoxyribose 5'-phosphate)-2'-deoxyribonucleotide-DNA = a 3'-end 2'-deoxyribonucleotide-(2,3-dehydro-2,3-deoxyribose 5'-phosphate)-DNA + a 5'-end 5'-phospho-2'-deoxyribonucleoside-DNA + H(+)</text>
        <dbReference type="Rhea" id="RHEA:66592"/>
        <dbReference type="Rhea" id="RHEA-COMP:13180"/>
        <dbReference type="Rhea" id="RHEA-COMP:16897"/>
        <dbReference type="Rhea" id="RHEA-COMP:17067"/>
        <dbReference type="ChEBI" id="CHEBI:15378"/>
        <dbReference type="ChEBI" id="CHEBI:136412"/>
        <dbReference type="ChEBI" id="CHEBI:157695"/>
        <dbReference type="ChEBI" id="CHEBI:167181"/>
        <dbReference type="EC" id="4.2.99.18"/>
    </reaction>
</comment>
<dbReference type="HAMAP" id="MF_00103">
    <property type="entry name" value="Fapy_DNA_glycosyl"/>
    <property type="match status" value="1"/>
</dbReference>
<evidence type="ECO:0000313" key="18">
    <source>
        <dbReference type="EMBL" id="AEB11604.1"/>
    </source>
</evidence>
<protein>
    <recommendedName>
        <fullName evidence="15">Formamidopyrimidine-DNA glycosylase</fullName>
        <shortName evidence="15">Fapy-DNA glycosylase</shortName>
        <ecNumber evidence="15">3.2.2.23</ecNumber>
    </recommendedName>
    <alternativeName>
        <fullName evidence="15">DNA-(apurinic or apyrimidinic site) lyase MutM</fullName>
        <shortName evidence="15">AP lyase MutM</shortName>
        <ecNumber evidence="15">4.2.99.18</ecNumber>
    </alternativeName>
</protein>
<evidence type="ECO:0000256" key="11">
    <source>
        <dbReference type="ARBA" id="ARBA00023239"/>
    </source>
</evidence>
<dbReference type="NCBIfam" id="NF002211">
    <property type="entry name" value="PRK01103.1"/>
    <property type="match status" value="1"/>
</dbReference>
<comment type="similarity">
    <text evidence="2 15">Belongs to the FPG family.</text>
</comment>
<dbReference type="Gene3D" id="1.10.8.50">
    <property type="match status" value="1"/>
</dbReference>
<dbReference type="InterPro" id="IPR015887">
    <property type="entry name" value="DNA_glyclase_Znf_dom_DNA_BS"/>
</dbReference>
<dbReference type="InterPro" id="IPR000214">
    <property type="entry name" value="Znf_DNA_glyclase/AP_lyase"/>
</dbReference>
<dbReference type="GO" id="GO:0003684">
    <property type="term" value="F:damaged DNA binding"/>
    <property type="evidence" value="ECO:0007669"/>
    <property type="project" value="InterPro"/>
</dbReference>
<evidence type="ECO:0000259" key="16">
    <source>
        <dbReference type="PROSITE" id="PS51066"/>
    </source>
</evidence>
<comment type="subunit">
    <text evidence="3 15">Monomer.</text>
</comment>
<dbReference type="InterPro" id="IPR020629">
    <property type="entry name" value="FPG_Glyclase"/>
</dbReference>
<dbReference type="PROSITE" id="PS51068">
    <property type="entry name" value="FPG_CAT"/>
    <property type="match status" value="1"/>
</dbReference>
<keyword evidence="9 15" id="KW-0238">DNA-binding</keyword>
<dbReference type="EMBL" id="CP002630">
    <property type="protein sequence ID" value="AEB11604.1"/>
    <property type="molecule type" value="Genomic_DNA"/>
</dbReference>
<dbReference type="SUPFAM" id="SSF57716">
    <property type="entry name" value="Glucocorticoid receptor-like (DNA-binding domain)"/>
    <property type="match status" value="1"/>
</dbReference>
<dbReference type="GO" id="GO:0006284">
    <property type="term" value="P:base-excision repair"/>
    <property type="evidence" value="ECO:0007669"/>
    <property type="project" value="InterPro"/>
</dbReference>
<comment type="function">
    <text evidence="15">Involved in base excision repair of DNA damaged by oxidation or by mutagenic agents. Acts as DNA glycosylase that recognizes and removes damaged bases. Has a preference for oxidized purines, such as 7,8-dihydro-8-oxoguanine (8-oxoG). Has AP (apurinic/apyrimidinic) lyase activity and introduces nicks in the DNA strand. Cleaves the DNA backbone by beta-delta elimination to generate a single-strand break at the site of the removed base with both 3'- and 5'-phosphates.</text>
</comment>
<feature type="domain" description="FPG-type" evidence="16">
    <location>
        <begin position="230"/>
        <end position="264"/>
    </location>
</feature>
<dbReference type="InterPro" id="IPR010663">
    <property type="entry name" value="Znf_FPG/IleRS"/>
</dbReference>
<evidence type="ECO:0000256" key="14">
    <source>
        <dbReference type="ARBA" id="ARBA00044632"/>
    </source>
</evidence>
<feature type="active site" description="Proton donor; for beta-elimination activity" evidence="15">
    <location>
        <position position="53"/>
    </location>
</feature>
<name>F2NP16_MARHT</name>
<evidence type="ECO:0000256" key="10">
    <source>
        <dbReference type="ARBA" id="ARBA00023204"/>
    </source>
</evidence>
<evidence type="ECO:0000256" key="13">
    <source>
        <dbReference type="ARBA" id="ARBA00023295"/>
    </source>
</evidence>
<evidence type="ECO:0000256" key="9">
    <source>
        <dbReference type="ARBA" id="ARBA00023125"/>
    </source>
</evidence>
<evidence type="ECO:0000256" key="5">
    <source>
        <dbReference type="ARBA" id="ARBA00022763"/>
    </source>
</evidence>
<dbReference type="InterPro" id="IPR015886">
    <property type="entry name" value="H2TH_FPG"/>
</dbReference>
<dbReference type="FunFam" id="1.10.8.50:FF:000003">
    <property type="entry name" value="Formamidopyrimidine-DNA glycosylase"/>
    <property type="match status" value="1"/>
</dbReference>
<comment type="cofactor">
    <cofactor evidence="15">
        <name>Zn(2+)</name>
        <dbReference type="ChEBI" id="CHEBI:29105"/>
    </cofactor>
    <text evidence="15">Binds 1 zinc ion per subunit.</text>
</comment>
<dbReference type="eggNOG" id="COG0266">
    <property type="taxonomic scope" value="Bacteria"/>
</dbReference>
<evidence type="ECO:0000256" key="6">
    <source>
        <dbReference type="ARBA" id="ARBA00022771"/>
    </source>
</evidence>
<keyword evidence="19" id="KW-1185">Reference proteome</keyword>
<evidence type="ECO:0000256" key="1">
    <source>
        <dbReference type="ARBA" id="ARBA00001668"/>
    </source>
</evidence>
<dbReference type="AlphaFoldDB" id="F2NP16"/>
<dbReference type="SMART" id="SM01232">
    <property type="entry name" value="H2TH"/>
    <property type="match status" value="1"/>
</dbReference>
<evidence type="ECO:0000256" key="15">
    <source>
        <dbReference type="HAMAP-Rule" id="MF_00103"/>
    </source>
</evidence>
<dbReference type="Proteomes" id="UP000007030">
    <property type="component" value="Chromosome"/>
</dbReference>
<dbReference type="EC" id="3.2.2.23" evidence="15"/>
<dbReference type="Pfam" id="PF06831">
    <property type="entry name" value="H2TH"/>
    <property type="match status" value="1"/>
</dbReference>
<dbReference type="KEGG" id="mhd:Marky_0858"/>
<dbReference type="PANTHER" id="PTHR22993">
    <property type="entry name" value="FORMAMIDOPYRIMIDINE-DNA GLYCOSYLASE"/>
    <property type="match status" value="1"/>
</dbReference>
<dbReference type="GO" id="GO:0140078">
    <property type="term" value="F:class I DNA-(apurinic or apyrimidinic site) endonuclease activity"/>
    <property type="evidence" value="ECO:0007669"/>
    <property type="project" value="UniProtKB-EC"/>
</dbReference>
<feature type="active site" description="Proton donor" evidence="15">
    <location>
        <position position="3"/>
    </location>
</feature>
<dbReference type="HOGENOM" id="CLU_038423_1_2_0"/>
<dbReference type="NCBIfam" id="TIGR00577">
    <property type="entry name" value="fpg"/>
    <property type="match status" value="1"/>
</dbReference>
<proteinExistence type="inferred from homology"/>
<evidence type="ECO:0000313" key="19">
    <source>
        <dbReference type="Proteomes" id="UP000007030"/>
    </source>
</evidence>
<keyword evidence="6 15" id="KW-0863">Zinc-finger</keyword>
<dbReference type="PROSITE" id="PS51066">
    <property type="entry name" value="ZF_FPG_2"/>
    <property type="match status" value="1"/>
</dbReference>
<dbReference type="SUPFAM" id="SSF81624">
    <property type="entry name" value="N-terminal domain of MutM-like DNA repair proteins"/>
    <property type="match status" value="1"/>
</dbReference>